<dbReference type="SUPFAM" id="SSF52047">
    <property type="entry name" value="RNI-like"/>
    <property type="match status" value="1"/>
</dbReference>
<reference evidence="2" key="1">
    <citation type="journal article" date="2014" name="Genome Announc.">
        <title>Draft genome sequence of the plant-pathogenic soil fungus Rhizoctonia solani anastomosis group 3 strain Rhs1AP.</title>
        <authorList>
            <person name="Cubeta M.A."/>
            <person name="Thomas E."/>
            <person name="Dean R.A."/>
            <person name="Jabaji S."/>
            <person name="Neate S.M."/>
            <person name="Tavantzis S."/>
            <person name="Toda T."/>
            <person name="Vilgalys R."/>
            <person name="Bharathan N."/>
            <person name="Fedorova-Abrams N."/>
            <person name="Pakala S.B."/>
            <person name="Pakala S.M."/>
            <person name="Zafar N."/>
            <person name="Joardar V."/>
            <person name="Losada L."/>
            <person name="Nierman W.C."/>
        </authorList>
    </citation>
    <scope>NUCLEOTIDE SEQUENCE [LARGE SCALE GENOMIC DNA]</scope>
    <source>
        <strain evidence="2">AG-3</strain>
    </source>
</reference>
<evidence type="ECO:0000313" key="2">
    <source>
        <dbReference type="Proteomes" id="UP000030108"/>
    </source>
</evidence>
<sequence length="404" mass="44748">MIMGPSKSTEQQQPFELSLERARESKLHLVVAKSFGSFPALIEVLTKYGPQFGTINLRAGSANVIEKAIDALLQHGASGSLSELSLLVNNKSPLRLDPSSGDHGINPHGSPLNASFTAMLGSLSVFRLGGTNVYWDNMKFSSRLVELHIEGVVLGYDIDIVPFLQAISSASELRDLKIISLMTIRNPQDTNTFSPITFPNLQSLFLGGLYYNTLEILLRTIVSCTHRVTLVLGSRSLRVQRGEINIRMVAPDGPQPYRFLEHIPVDTLTIVGYEWFNEHIHDLLETLPALKTLHIDSCTFHQNNCSRLGRPSNAQDVSFAALETLLITGSLINIGTIDEFKKVVASHPLGQFVYGITVAHDPIGYCQGEPLEDDSGLVGWLRANIPVVRVVDHEPSDYRKWRLW</sequence>
<accession>X8J272</accession>
<evidence type="ECO:0008006" key="3">
    <source>
        <dbReference type="Google" id="ProtNLM"/>
    </source>
</evidence>
<protein>
    <recommendedName>
        <fullName evidence="3">F-box-like domain protein</fullName>
    </recommendedName>
</protein>
<dbReference type="Proteomes" id="UP000030108">
    <property type="component" value="Unassembled WGS sequence"/>
</dbReference>
<gene>
    <name evidence="1" type="ORF">RSOL_124580</name>
</gene>
<name>X8J272_9AGAM</name>
<dbReference type="EMBL" id="JATN01000322">
    <property type="protein sequence ID" value="EUC55599.1"/>
    <property type="molecule type" value="Genomic_DNA"/>
</dbReference>
<dbReference type="AlphaFoldDB" id="X8J272"/>
<proteinExistence type="predicted"/>
<evidence type="ECO:0000313" key="1">
    <source>
        <dbReference type="EMBL" id="EUC55599.1"/>
    </source>
</evidence>
<feature type="non-terminal residue" evidence="1">
    <location>
        <position position="404"/>
    </location>
</feature>
<organism evidence="1 2">
    <name type="scientific">Rhizoctonia solani AG-3 Rhs1AP</name>
    <dbReference type="NCBI Taxonomy" id="1086054"/>
    <lineage>
        <taxon>Eukaryota</taxon>
        <taxon>Fungi</taxon>
        <taxon>Dikarya</taxon>
        <taxon>Basidiomycota</taxon>
        <taxon>Agaricomycotina</taxon>
        <taxon>Agaricomycetes</taxon>
        <taxon>Cantharellales</taxon>
        <taxon>Ceratobasidiaceae</taxon>
        <taxon>Rhizoctonia</taxon>
    </lineage>
</organism>
<comment type="caution">
    <text evidence="1">The sequence shown here is derived from an EMBL/GenBank/DDBJ whole genome shotgun (WGS) entry which is preliminary data.</text>
</comment>